<gene>
    <name evidence="5" type="ORF">V5799_027161</name>
</gene>
<dbReference type="GO" id="GO:0032259">
    <property type="term" value="P:methylation"/>
    <property type="evidence" value="ECO:0007669"/>
    <property type="project" value="UniProtKB-KW"/>
</dbReference>
<dbReference type="CDD" id="cd02440">
    <property type="entry name" value="AdoMet_MTases"/>
    <property type="match status" value="1"/>
</dbReference>
<keyword evidence="3" id="KW-0949">S-adenosyl-L-methionine</keyword>
<evidence type="ECO:0000313" key="5">
    <source>
        <dbReference type="EMBL" id="KAK8761574.1"/>
    </source>
</evidence>
<accession>A0AAQ4DGI4</accession>
<keyword evidence="1" id="KW-0489">Methyltransferase</keyword>
<dbReference type="InterPro" id="IPR050362">
    <property type="entry name" value="Cation-dep_OMT"/>
</dbReference>
<protein>
    <recommendedName>
        <fullName evidence="7">O-methyltransferase</fullName>
    </recommendedName>
</protein>
<dbReference type="PROSITE" id="PS51682">
    <property type="entry name" value="SAM_OMT_I"/>
    <property type="match status" value="1"/>
</dbReference>
<dbReference type="EMBL" id="JARKHS020030969">
    <property type="protein sequence ID" value="KAK8761574.1"/>
    <property type="molecule type" value="Genomic_DNA"/>
</dbReference>
<evidence type="ECO:0008006" key="7">
    <source>
        <dbReference type="Google" id="ProtNLM"/>
    </source>
</evidence>
<reference evidence="5 6" key="1">
    <citation type="journal article" date="2023" name="Arcadia Sci">
        <title>De novo assembly of a long-read Amblyomma americanum tick genome.</title>
        <authorList>
            <person name="Chou S."/>
            <person name="Poskanzer K.E."/>
            <person name="Rollins M."/>
            <person name="Thuy-Boun P.S."/>
        </authorList>
    </citation>
    <scope>NUCLEOTIDE SEQUENCE [LARGE SCALE GENOMIC DNA]</scope>
    <source>
        <strain evidence="5">F_SG_1</strain>
        <tissue evidence="5">Salivary glands</tissue>
    </source>
</reference>
<dbReference type="InterPro" id="IPR029063">
    <property type="entry name" value="SAM-dependent_MTases_sf"/>
</dbReference>
<evidence type="ECO:0000256" key="1">
    <source>
        <dbReference type="ARBA" id="ARBA00022603"/>
    </source>
</evidence>
<dbReference type="SUPFAM" id="SSF53335">
    <property type="entry name" value="S-adenosyl-L-methionine-dependent methyltransferases"/>
    <property type="match status" value="1"/>
</dbReference>
<dbReference type="InterPro" id="IPR002935">
    <property type="entry name" value="SAM_O-MeTrfase"/>
</dbReference>
<evidence type="ECO:0000256" key="2">
    <source>
        <dbReference type="ARBA" id="ARBA00022679"/>
    </source>
</evidence>
<dbReference type="GO" id="GO:0008171">
    <property type="term" value="F:O-methyltransferase activity"/>
    <property type="evidence" value="ECO:0007669"/>
    <property type="project" value="InterPro"/>
</dbReference>
<dbReference type="PANTHER" id="PTHR10509">
    <property type="entry name" value="O-METHYLTRANSFERASE-RELATED"/>
    <property type="match status" value="1"/>
</dbReference>
<dbReference type="AlphaFoldDB" id="A0AAQ4DGI4"/>
<dbReference type="Pfam" id="PF01596">
    <property type="entry name" value="Methyltransf_3"/>
    <property type="match status" value="1"/>
</dbReference>
<evidence type="ECO:0000256" key="4">
    <source>
        <dbReference type="ARBA" id="ARBA00023453"/>
    </source>
</evidence>
<organism evidence="5 6">
    <name type="scientific">Amblyomma americanum</name>
    <name type="common">Lone star tick</name>
    <dbReference type="NCBI Taxonomy" id="6943"/>
    <lineage>
        <taxon>Eukaryota</taxon>
        <taxon>Metazoa</taxon>
        <taxon>Ecdysozoa</taxon>
        <taxon>Arthropoda</taxon>
        <taxon>Chelicerata</taxon>
        <taxon>Arachnida</taxon>
        <taxon>Acari</taxon>
        <taxon>Parasitiformes</taxon>
        <taxon>Ixodida</taxon>
        <taxon>Ixodoidea</taxon>
        <taxon>Ixodidae</taxon>
        <taxon>Amblyomminae</taxon>
        <taxon>Amblyomma</taxon>
    </lineage>
</organism>
<comment type="caution">
    <text evidence="5">The sequence shown here is derived from an EMBL/GenBank/DDBJ whole genome shotgun (WGS) entry which is preliminary data.</text>
</comment>
<name>A0AAQ4DGI4_AMBAM</name>
<sequence>MDNAPSRPGREKGKIATPEAEAYAREHCVLHPVLQKLIAETTKLPHGRMYTKPPQLQLYQILLKAMRAKKYLEVGVFTGCSALSAALALPPDGTVRGLDINRETADFGRPFWKEAGVEQKIDIRIGKAIESLDALIADGESESYDFAYIDADKEGYDDYYERCLRLVKPNGVIAFDNTLRGGRVFDDQATDPEALLMRTLNAKLKRDERVQLSMLPFGDGVNIVLKL</sequence>
<keyword evidence="2" id="KW-0808">Transferase</keyword>
<comment type="similarity">
    <text evidence="4">Belongs to the class I-like SAM-binding methyltransferase superfamily. Cation-dependent O-methyltransferase family.</text>
</comment>
<dbReference type="Gene3D" id="3.40.50.150">
    <property type="entry name" value="Vaccinia Virus protein VP39"/>
    <property type="match status" value="1"/>
</dbReference>
<evidence type="ECO:0000256" key="3">
    <source>
        <dbReference type="ARBA" id="ARBA00022691"/>
    </source>
</evidence>
<evidence type="ECO:0000313" key="6">
    <source>
        <dbReference type="Proteomes" id="UP001321473"/>
    </source>
</evidence>
<proteinExistence type="inferred from homology"/>
<dbReference type="PANTHER" id="PTHR10509:SF93">
    <property type="entry name" value="CATECHOL O-METHYLTRANSFERASE DOMAIN-CONTAINING PROTEIN 1"/>
    <property type="match status" value="1"/>
</dbReference>
<dbReference type="GO" id="GO:0008757">
    <property type="term" value="F:S-adenosylmethionine-dependent methyltransferase activity"/>
    <property type="evidence" value="ECO:0007669"/>
    <property type="project" value="TreeGrafter"/>
</dbReference>
<dbReference type="Proteomes" id="UP001321473">
    <property type="component" value="Unassembled WGS sequence"/>
</dbReference>
<keyword evidence="6" id="KW-1185">Reference proteome</keyword>